<organism evidence="9 10">
    <name type="scientific">Gymnopus androsaceus JB14</name>
    <dbReference type="NCBI Taxonomy" id="1447944"/>
    <lineage>
        <taxon>Eukaryota</taxon>
        <taxon>Fungi</taxon>
        <taxon>Dikarya</taxon>
        <taxon>Basidiomycota</taxon>
        <taxon>Agaricomycotina</taxon>
        <taxon>Agaricomycetes</taxon>
        <taxon>Agaricomycetidae</taxon>
        <taxon>Agaricales</taxon>
        <taxon>Marasmiineae</taxon>
        <taxon>Omphalotaceae</taxon>
        <taxon>Gymnopus</taxon>
    </lineage>
</organism>
<evidence type="ECO:0000256" key="2">
    <source>
        <dbReference type="ARBA" id="ARBA00010790"/>
    </source>
</evidence>
<comment type="cofactor">
    <cofactor evidence="1 5">
        <name>FAD</name>
        <dbReference type="ChEBI" id="CHEBI:57692"/>
    </cofactor>
</comment>
<evidence type="ECO:0000256" key="1">
    <source>
        <dbReference type="ARBA" id="ARBA00001974"/>
    </source>
</evidence>
<feature type="binding site" evidence="5">
    <location>
        <position position="263"/>
    </location>
    <ligand>
        <name>FAD</name>
        <dbReference type="ChEBI" id="CHEBI:57692"/>
    </ligand>
</feature>
<dbReference type="Pfam" id="PF00732">
    <property type="entry name" value="GMC_oxred_N"/>
    <property type="match status" value="1"/>
</dbReference>
<accession>A0A6A4GZI4</accession>
<dbReference type="InterPro" id="IPR000172">
    <property type="entry name" value="GMC_OxRdtase_N"/>
</dbReference>
<feature type="domain" description="Glucose-methanol-choline oxidoreductase N-terminal" evidence="7">
    <location>
        <begin position="34"/>
        <end position="345"/>
    </location>
</feature>
<dbReference type="InterPro" id="IPR036188">
    <property type="entry name" value="FAD/NAD-bd_sf"/>
</dbReference>
<name>A0A6A4GZI4_9AGAR</name>
<keyword evidence="4 5" id="KW-0274">FAD</keyword>
<dbReference type="PANTHER" id="PTHR11552:SF147">
    <property type="entry name" value="CHOLINE DEHYDROGENASE, MITOCHONDRIAL"/>
    <property type="match status" value="1"/>
</dbReference>
<dbReference type="InterPro" id="IPR007867">
    <property type="entry name" value="GMC_OxRtase_C"/>
</dbReference>
<dbReference type="Gene3D" id="3.50.50.60">
    <property type="entry name" value="FAD/NAD(P)-binding domain"/>
    <property type="match status" value="1"/>
</dbReference>
<dbReference type="SUPFAM" id="SSF54373">
    <property type="entry name" value="FAD-linked reductases, C-terminal domain"/>
    <property type="match status" value="1"/>
</dbReference>
<dbReference type="OrthoDB" id="269227at2759"/>
<comment type="similarity">
    <text evidence="2">Belongs to the GMC oxidoreductase family.</text>
</comment>
<evidence type="ECO:0000313" key="10">
    <source>
        <dbReference type="Proteomes" id="UP000799118"/>
    </source>
</evidence>
<dbReference type="PIRSF" id="PIRSF000137">
    <property type="entry name" value="Alcohol_oxidase"/>
    <property type="match status" value="1"/>
</dbReference>
<dbReference type="InterPro" id="IPR012132">
    <property type="entry name" value="GMC_OxRdtase"/>
</dbReference>
<evidence type="ECO:0000256" key="3">
    <source>
        <dbReference type="ARBA" id="ARBA00022630"/>
    </source>
</evidence>
<dbReference type="SUPFAM" id="SSF51905">
    <property type="entry name" value="FAD/NAD(P)-binding domain"/>
    <property type="match status" value="1"/>
</dbReference>
<dbReference type="Proteomes" id="UP000799118">
    <property type="component" value="Unassembled WGS sequence"/>
</dbReference>
<evidence type="ECO:0000256" key="5">
    <source>
        <dbReference type="PIRSR" id="PIRSR000137-2"/>
    </source>
</evidence>
<keyword evidence="10" id="KW-1185">Reference proteome</keyword>
<feature type="chain" id="PRO_5025610596" evidence="6">
    <location>
        <begin position="22"/>
        <end position="595"/>
    </location>
</feature>
<protein>
    <submittedName>
        <fullName evidence="9">Aryl-alcohol oxidase-like protein</fullName>
    </submittedName>
</protein>
<dbReference type="EMBL" id="ML769633">
    <property type="protein sequence ID" value="KAE9391201.1"/>
    <property type="molecule type" value="Genomic_DNA"/>
</dbReference>
<feature type="domain" description="Glucose-methanol-choline oxidoreductase C-terminal" evidence="8">
    <location>
        <begin position="450"/>
        <end position="583"/>
    </location>
</feature>
<sequence length="595" mass="64214">MLSFLSVATIAFAALFQQANAVLLSNFSELRASYDFIIIGGGTAGLVVANRLTENADFKVLVIEAGVSDANIVDVQVPYLSTFLAKGTPYDWNFTTTPQIGLGGRSIDYPFGHLLGGSSSVNHFTYTRGSTDDYNRYASLTGDSGWSWSNMLKYFFKNEKLTPPADNRDTTGEIIPAVHSTTGIMGDSLGGFLTPLDHRIVSTSSQLSWEFPYNQDMNSGRPLGVGWLVNTIMNGARVSSSTSYLAPKYLSRANLDVILNTRVTRILSTSSVPTPVFTGVEFAASAEGPLLSLNATKEVILSAGNVGSPHILVHSGVGPPAMLSALGIPLVMSNPSVGQNLTDQPLLPLAWSVNNPDSFDDFVRNTTLFNQTLVQWTQNRTGPFVTSAGVNHLAWNRIASNATIWTQFTDPSAGPNSAHFEMLFFNQLLADLVGTGDGNFMTIVVSVTSPLSRGQLTWNSSNPFDPPNINPNILSSPFDMFVMREAIRSARRFVAAPAWSDYVIASASTNATSDAQLNTFISANSLSLYQSCSTNSMTSYKSTYGVVNPDFKVKRVQGLRVIDASVLPKVPSAHLQVAVYAFAERASDIIKAEWA</sequence>
<evidence type="ECO:0000313" key="9">
    <source>
        <dbReference type="EMBL" id="KAE9391201.1"/>
    </source>
</evidence>
<dbReference type="PANTHER" id="PTHR11552">
    <property type="entry name" value="GLUCOSE-METHANOL-CHOLINE GMC OXIDOREDUCTASE"/>
    <property type="match status" value="1"/>
</dbReference>
<proteinExistence type="inferred from homology"/>
<dbReference type="Pfam" id="PF05199">
    <property type="entry name" value="GMC_oxred_C"/>
    <property type="match status" value="1"/>
</dbReference>
<dbReference type="AlphaFoldDB" id="A0A6A4GZI4"/>
<dbReference type="Gene3D" id="3.30.560.10">
    <property type="entry name" value="Glucose Oxidase, domain 3"/>
    <property type="match status" value="1"/>
</dbReference>
<reference evidence="9" key="1">
    <citation type="journal article" date="2019" name="Environ. Microbiol.">
        <title>Fungal ecological strategies reflected in gene transcription - a case study of two litter decomposers.</title>
        <authorList>
            <person name="Barbi F."/>
            <person name="Kohler A."/>
            <person name="Barry K."/>
            <person name="Baskaran P."/>
            <person name="Daum C."/>
            <person name="Fauchery L."/>
            <person name="Ihrmark K."/>
            <person name="Kuo A."/>
            <person name="LaButti K."/>
            <person name="Lipzen A."/>
            <person name="Morin E."/>
            <person name="Grigoriev I.V."/>
            <person name="Henrissat B."/>
            <person name="Lindahl B."/>
            <person name="Martin F."/>
        </authorList>
    </citation>
    <scope>NUCLEOTIDE SEQUENCE</scope>
    <source>
        <strain evidence="9">JB14</strain>
    </source>
</reference>
<keyword evidence="6" id="KW-0732">Signal</keyword>
<evidence type="ECO:0000256" key="6">
    <source>
        <dbReference type="SAM" id="SignalP"/>
    </source>
</evidence>
<gene>
    <name evidence="9" type="ORF">BT96DRAFT_1024184</name>
</gene>
<feature type="signal peptide" evidence="6">
    <location>
        <begin position="1"/>
        <end position="21"/>
    </location>
</feature>
<dbReference type="GO" id="GO:0016614">
    <property type="term" value="F:oxidoreductase activity, acting on CH-OH group of donors"/>
    <property type="evidence" value="ECO:0007669"/>
    <property type="project" value="InterPro"/>
</dbReference>
<evidence type="ECO:0000256" key="4">
    <source>
        <dbReference type="ARBA" id="ARBA00022827"/>
    </source>
</evidence>
<evidence type="ECO:0000259" key="8">
    <source>
        <dbReference type="Pfam" id="PF05199"/>
    </source>
</evidence>
<dbReference type="GO" id="GO:0050660">
    <property type="term" value="F:flavin adenine dinucleotide binding"/>
    <property type="evidence" value="ECO:0007669"/>
    <property type="project" value="InterPro"/>
</dbReference>
<keyword evidence="3" id="KW-0285">Flavoprotein</keyword>
<evidence type="ECO:0000259" key="7">
    <source>
        <dbReference type="Pfam" id="PF00732"/>
    </source>
</evidence>